<dbReference type="Proteomes" id="UP000515518">
    <property type="component" value="Plasmid p_2"/>
</dbReference>
<evidence type="ECO:0000313" key="3">
    <source>
        <dbReference type="Proteomes" id="UP000515518"/>
    </source>
</evidence>
<accession>A0A7G6RML4</accession>
<gene>
    <name evidence="2" type="ORF">HB770_27065</name>
</gene>
<organism evidence="2 3">
    <name type="scientific">Rhizobium leguminosarum bv. viciae</name>
    <dbReference type="NCBI Taxonomy" id="387"/>
    <lineage>
        <taxon>Bacteria</taxon>
        <taxon>Pseudomonadati</taxon>
        <taxon>Pseudomonadota</taxon>
        <taxon>Alphaproteobacteria</taxon>
        <taxon>Hyphomicrobiales</taxon>
        <taxon>Rhizobiaceae</taxon>
        <taxon>Rhizobium/Agrobacterium group</taxon>
        <taxon>Rhizobium</taxon>
    </lineage>
</organism>
<keyword evidence="2" id="KW-0614">Plasmid</keyword>
<feature type="region of interest" description="Disordered" evidence="1">
    <location>
        <begin position="1"/>
        <end position="21"/>
    </location>
</feature>
<reference evidence="3" key="1">
    <citation type="journal article" date="2020" name="Mol. Plant Microbe">
        <title>Rhizobial microsymbionts of the narrowly endemic Oxytropis species growing in Kamchatka are characterized by significant genetic diversity and possess a set of genes that are associated with T3SS and T6SS secretion systems and can affect the development of symbiosis.</title>
        <authorList>
            <person name="Safronova V."/>
            <person name="Guro P."/>
            <person name="Sazanova A."/>
            <person name="Kuznetsova I."/>
            <person name="Belimov A."/>
            <person name="Yakubov V."/>
            <person name="Chirak E."/>
            <person name="Afonin A."/>
            <person name="Gogolev Y."/>
            <person name="Andronov E."/>
            <person name="Tikhonovich I."/>
        </authorList>
    </citation>
    <scope>NUCLEOTIDE SEQUENCE [LARGE SCALE GENOMIC DNA]</scope>
    <source>
        <strain evidence="3">RCAM0610</strain>
        <plasmid evidence="3">p_2</plasmid>
    </source>
</reference>
<proteinExistence type="predicted"/>
<dbReference type="EMBL" id="CP050550">
    <property type="protein sequence ID" value="QND43496.1"/>
    <property type="molecule type" value="Genomic_DNA"/>
</dbReference>
<protein>
    <submittedName>
        <fullName evidence="2">Uncharacterized protein</fullName>
    </submittedName>
</protein>
<sequence length="61" mass="6361">MRLGPSSARAANDFIDGDAVGDPTKPPLQAFYGGLGIDTAVSHGLRAQYKIEPPMSLMNSG</sequence>
<evidence type="ECO:0000313" key="2">
    <source>
        <dbReference type="EMBL" id="QND43496.1"/>
    </source>
</evidence>
<dbReference type="AlphaFoldDB" id="A0A7G6RML4"/>
<geneLocation type="plasmid" evidence="2 3">
    <name>p_2</name>
</geneLocation>
<name>A0A7G6RML4_RHILV</name>
<evidence type="ECO:0000256" key="1">
    <source>
        <dbReference type="SAM" id="MobiDB-lite"/>
    </source>
</evidence>